<proteinExistence type="predicted"/>
<dbReference type="PROSITE" id="PS51257">
    <property type="entry name" value="PROKAR_LIPOPROTEIN"/>
    <property type="match status" value="1"/>
</dbReference>
<accession>A0A271J3M0</accession>
<feature type="compositionally biased region" description="Low complexity" evidence="1">
    <location>
        <begin position="29"/>
        <end position="39"/>
    </location>
</feature>
<reference evidence="3 4" key="1">
    <citation type="submission" date="2016-11" db="EMBL/GenBank/DDBJ databases">
        <title>Study of marine rhodopsin-containing bacteria.</title>
        <authorList>
            <person name="Yoshizawa S."/>
            <person name="Kumagai Y."/>
            <person name="Kogure K."/>
        </authorList>
    </citation>
    <scope>NUCLEOTIDE SEQUENCE [LARGE SCALE GENOMIC DNA]</scope>
    <source>
        <strain evidence="3 4">SAORIC-28</strain>
    </source>
</reference>
<evidence type="ECO:0000256" key="1">
    <source>
        <dbReference type="SAM" id="MobiDB-lite"/>
    </source>
</evidence>
<keyword evidence="2" id="KW-0732">Signal</keyword>
<name>A0A271J3M0_9BACT</name>
<evidence type="ECO:0000256" key="2">
    <source>
        <dbReference type="SAM" id="SignalP"/>
    </source>
</evidence>
<protein>
    <recommendedName>
        <fullName evidence="5">FTP domain-containing protein</fullName>
    </recommendedName>
</protein>
<feature type="region of interest" description="Disordered" evidence="1">
    <location>
        <begin position="20"/>
        <end position="57"/>
    </location>
</feature>
<dbReference type="EMBL" id="MQWD01000001">
    <property type="protein sequence ID" value="PAP77950.1"/>
    <property type="molecule type" value="Genomic_DNA"/>
</dbReference>
<feature type="chain" id="PRO_5012786468" description="FTP domain-containing protein" evidence="2">
    <location>
        <begin position="24"/>
        <end position="200"/>
    </location>
</feature>
<evidence type="ECO:0000313" key="3">
    <source>
        <dbReference type="EMBL" id="PAP77950.1"/>
    </source>
</evidence>
<dbReference type="RefSeq" id="WP_179299708.1">
    <property type="nucleotide sequence ID" value="NZ_MQWD01000001.1"/>
</dbReference>
<keyword evidence="4" id="KW-1185">Reference proteome</keyword>
<sequence>MRAALCVLALVALAACGPGDESAAPVTEAGPAPADTARAPAPPPATDTTLTADGWGPLTVGMTRAELVEAVGDAPPDVATGLADTGSCEEFHPVRAPEGLLVMLEDGVLTRVSASGESEVTTPEGLGLGDAAADVEAAHGDDAVVTPHKYVEAPAAYVTVWRSGDGGEAVRGIRYEIGADATVERIHGGGPSIEYVEGCL</sequence>
<feature type="signal peptide" evidence="2">
    <location>
        <begin position="1"/>
        <end position="23"/>
    </location>
</feature>
<dbReference type="Proteomes" id="UP000216339">
    <property type="component" value="Unassembled WGS sequence"/>
</dbReference>
<gene>
    <name evidence="3" type="ORF">BSZ37_16640</name>
</gene>
<evidence type="ECO:0008006" key="5">
    <source>
        <dbReference type="Google" id="ProtNLM"/>
    </source>
</evidence>
<organism evidence="3 4">
    <name type="scientific">Rubrivirga marina</name>
    <dbReference type="NCBI Taxonomy" id="1196024"/>
    <lineage>
        <taxon>Bacteria</taxon>
        <taxon>Pseudomonadati</taxon>
        <taxon>Rhodothermota</taxon>
        <taxon>Rhodothermia</taxon>
        <taxon>Rhodothermales</taxon>
        <taxon>Rubricoccaceae</taxon>
        <taxon>Rubrivirga</taxon>
    </lineage>
</organism>
<dbReference type="AlphaFoldDB" id="A0A271J3M0"/>
<evidence type="ECO:0000313" key="4">
    <source>
        <dbReference type="Proteomes" id="UP000216339"/>
    </source>
</evidence>
<comment type="caution">
    <text evidence="3">The sequence shown here is derived from an EMBL/GenBank/DDBJ whole genome shotgun (WGS) entry which is preliminary data.</text>
</comment>